<dbReference type="Proteomes" id="UP001590950">
    <property type="component" value="Unassembled WGS sequence"/>
</dbReference>
<organism evidence="2 3">
    <name type="scientific">Stereocaulon virgatum</name>
    <dbReference type="NCBI Taxonomy" id="373712"/>
    <lineage>
        <taxon>Eukaryota</taxon>
        <taxon>Fungi</taxon>
        <taxon>Dikarya</taxon>
        <taxon>Ascomycota</taxon>
        <taxon>Pezizomycotina</taxon>
        <taxon>Lecanoromycetes</taxon>
        <taxon>OSLEUM clade</taxon>
        <taxon>Lecanoromycetidae</taxon>
        <taxon>Lecanorales</taxon>
        <taxon>Lecanorineae</taxon>
        <taxon>Stereocaulaceae</taxon>
        <taxon>Stereocaulon</taxon>
    </lineage>
</organism>
<proteinExistence type="predicted"/>
<name>A0ABR4AFC6_9LECA</name>
<protein>
    <submittedName>
        <fullName evidence="2">Uncharacterized protein</fullName>
    </submittedName>
</protein>
<gene>
    <name evidence="2" type="ORF">N7G274_003335</name>
</gene>
<evidence type="ECO:0000313" key="2">
    <source>
        <dbReference type="EMBL" id="KAL2043815.1"/>
    </source>
</evidence>
<reference evidence="2 3" key="1">
    <citation type="submission" date="2024-09" db="EMBL/GenBank/DDBJ databases">
        <title>Rethinking Asexuality: The Enigmatic Case of Functional Sexual Genes in Lepraria (Stereocaulaceae).</title>
        <authorList>
            <person name="Doellman M."/>
            <person name="Sun Y."/>
            <person name="Barcenas-Pena A."/>
            <person name="Lumbsch H.T."/>
            <person name="Grewe F."/>
        </authorList>
    </citation>
    <scope>NUCLEOTIDE SEQUENCE [LARGE SCALE GENOMIC DNA]</scope>
    <source>
        <strain evidence="2 3">Mercado 3170</strain>
    </source>
</reference>
<keyword evidence="3" id="KW-1185">Reference proteome</keyword>
<dbReference type="EMBL" id="JBEFKJ010000010">
    <property type="protein sequence ID" value="KAL2043815.1"/>
    <property type="molecule type" value="Genomic_DNA"/>
</dbReference>
<evidence type="ECO:0000313" key="3">
    <source>
        <dbReference type="Proteomes" id="UP001590950"/>
    </source>
</evidence>
<feature type="region of interest" description="Disordered" evidence="1">
    <location>
        <begin position="1"/>
        <end position="55"/>
    </location>
</feature>
<sequence>MEASPLTLAQSHARKASKANTPAAAIDEHDLAAGQFATAAKGTDDSEVPHPRSHR</sequence>
<evidence type="ECO:0000256" key="1">
    <source>
        <dbReference type="SAM" id="MobiDB-lite"/>
    </source>
</evidence>
<accession>A0ABR4AFC6</accession>
<feature type="compositionally biased region" description="Basic and acidic residues" evidence="1">
    <location>
        <begin position="42"/>
        <end position="55"/>
    </location>
</feature>
<comment type="caution">
    <text evidence="2">The sequence shown here is derived from an EMBL/GenBank/DDBJ whole genome shotgun (WGS) entry which is preliminary data.</text>
</comment>